<protein>
    <submittedName>
        <fullName evidence="2">Uncharacterized protein</fullName>
    </submittedName>
</protein>
<organism evidence="2 3">
    <name type="scientific">Gloeophyllum trabeum (strain ATCC 11539 / FP-39264 / Madison 617)</name>
    <name type="common">Brown rot fungus</name>
    <dbReference type="NCBI Taxonomy" id="670483"/>
    <lineage>
        <taxon>Eukaryota</taxon>
        <taxon>Fungi</taxon>
        <taxon>Dikarya</taxon>
        <taxon>Basidiomycota</taxon>
        <taxon>Agaricomycotina</taxon>
        <taxon>Agaricomycetes</taxon>
        <taxon>Gloeophyllales</taxon>
        <taxon>Gloeophyllaceae</taxon>
        <taxon>Gloeophyllum</taxon>
    </lineage>
</organism>
<sequence>MYPQYSESALDERYLLYKADNCPHPLWPWGDAITLLVLVDNNTVKKKLKEQKARKLPIESRTIEEIKDTGYILLRPGMAILLRIVKTIQDKGLDADAGNDDLQGWVTDERTLRRLGDDSVSDDLMERMARIMEDVLGLADERSDSPPSRKNGYTGGITFEWHLYTRNAQPFNSQGKCCYSIGYMVEKQAALIHPSKNMQYNPVTRMDDDIRIGLLNVATEYGGIAMKMAPKDRTDLMELNVLHPLPNDASMQFSKDLGRAADIHPDGQDQIGSFIQLIVLTPTPPACTPAYLFLIEFGVFIVMDYSTTIAFSGRRLHSRLPSVAMSDQVPPDAYSIVAVLYQTDMLARVEDCVINRWNALVRHQRPLLGGYSGVKGQLPSRNDTEISSDDTDHEDDDYRDSNDDDTNFQNNDLDHCTGKRKGQEEEEEINATTEVHGKGKKARADSTTKLTEPQSTKDERLTSKSDRELRNGILKRRMPALTIQISNVAPVMQLLDKNILKQDLTEVKGILAASGKATSRATYILPPTTHLAVISGTLLTFAYQDTDRTPPLEVAGNLPGVWNKLNKADKTLSSTFIIDWLLKDAILVGTWKAWQFIEVDCHEACTDTLYLKKTNWLSTLVRTVYDHRMDRQQYVLELNSNTVLPGLAWQSTTKVKPATKNRLGTDTNEHAITVTLGALGDWLGYPRKGGKETKWQKQGALLDVLVALTGNSNIFFLERTWKAYQNLKKAIFPSSPLHDIPDKTWVSLEAAMKRRLQTEGHEDIRQSLDAIGAVWSPYLTKLQEIRGKNSD</sequence>
<dbReference type="KEGG" id="gtr:GLOTRDRAFT_96477"/>
<dbReference type="RefSeq" id="XP_007870279.1">
    <property type="nucleotide sequence ID" value="XM_007872088.1"/>
</dbReference>
<dbReference type="HOGENOM" id="CLU_011994_0_0_1"/>
<feature type="compositionally biased region" description="Basic and acidic residues" evidence="1">
    <location>
        <begin position="412"/>
        <end position="423"/>
    </location>
</feature>
<evidence type="ECO:0000313" key="2">
    <source>
        <dbReference type="EMBL" id="EPQ51301.1"/>
    </source>
</evidence>
<dbReference type="OrthoDB" id="3061143at2759"/>
<accession>S7PU11</accession>
<dbReference type="GeneID" id="19309853"/>
<feature type="compositionally biased region" description="Basic and acidic residues" evidence="1">
    <location>
        <begin position="455"/>
        <end position="469"/>
    </location>
</feature>
<reference evidence="2 3" key="1">
    <citation type="journal article" date="2012" name="Science">
        <title>The Paleozoic origin of enzymatic lignin decomposition reconstructed from 31 fungal genomes.</title>
        <authorList>
            <person name="Floudas D."/>
            <person name="Binder M."/>
            <person name="Riley R."/>
            <person name="Barry K."/>
            <person name="Blanchette R.A."/>
            <person name="Henrissat B."/>
            <person name="Martinez A.T."/>
            <person name="Otillar R."/>
            <person name="Spatafora J.W."/>
            <person name="Yadav J.S."/>
            <person name="Aerts A."/>
            <person name="Benoit I."/>
            <person name="Boyd A."/>
            <person name="Carlson A."/>
            <person name="Copeland A."/>
            <person name="Coutinho P.M."/>
            <person name="de Vries R.P."/>
            <person name="Ferreira P."/>
            <person name="Findley K."/>
            <person name="Foster B."/>
            <person name="Gaskell J."/>
            <person name="Glotzer D."/>
            <person name="Gorecki P."/>
            <person name="Heitman J."/>
            <person name="Hesse C."/>
            <person name="Hori C."/>
            <person name="Igarashi K."/>
            <person name="Jurgens J.A."/>
            <person name="Kallen N."/>
            <person name="Kersten P."/>
            <person name="Kohler A."/>
            <person name="Kuees U."/>
            <person name="Kumar T.K.A."/>
            <person name="Kuo A."/>
            <person name="LaButti K."/>
            <person name="Larrondo L.F."/>
            <person name="Lindquist E."/>
            <person name="Ling A."/>
            <person name="Lombard V."/>
            <person name="Lucas S."/>
            <person name="Lundell T."/>
            <person name="Martin R."/>
            <person name="McLaughlin D.J."/>
            <person name="Morgenstern I."/>
            <person name="Morin E."/>
            <person name="Murat C."/>
            <person name="Nagy L.G."/>
            <person name="Nolan M."/>
            <person name="Ohm R.A."/>
            <person name="Patyshakuliyeva A."/>
            <person name="Rokas A."/>
            <person name="Ruiz-Duenas F.J."/>
            <person name="Sabat G."/>
            <person name="Salamov A."/>
            <person name="Samejima M."/>
            <person name="Schmutz J."/>
            <person name="Slot J.C."/>
            <person name="St John F."/>
            <person name="Stenlid J."/>
            <person name="Sun H."/>
            <person name="Sun S."/>
            <person name="Syed K."/>
            <person name="Tsang A."/>
            <person name="Wiebenga A."/>
            <person name="Young D."/>
            <person name="Pisabarro A."/>
            <person name="Eastwood D.C."/>
            <person name="Martin F."/>
            <person name="Cullen D."/>
            <person name="Grigoriev I.V."/>
            <person name="Hibbett D.S."/>
        </authorList>
    </citation>
    <scope>NUCLEOTIDE SEQUENCE [LARGE SCALE GENOMIC DNA]</scope>
    <source>
        <strain evidence="2 3">ATCC 11539</strain>
    </source>
</reference>
<evidence type="ECO:0000256" key="1">
    <source>
        <dbReference type="SAM" id="MobiDB-lite"/>
    </source>
</evidence>
<feature type="compositionally biased region" description="Polar residues" evidence="1">
    <location>
        <begin position="445"/>
        <end position="454"/>
    </location>
</feature>
<feature type="region of interest" description="Disordered" evidence="1">
    <location>
        <begin position="371"/>
        <end position="469"/>
    </location>
</feature>
<keyword evidence="3" id="KW-1185">Reference proteome</keyword>
<name>S7PU11_GLOTA</name>
<feature type="compositionally biased region" description="Acidic residues" evidence="1">
    <location>
        <begin position="386"/>
        <end position="406"/>
    </location>
</feature>
<dbReference type="EMBL" id="KB469311">
    <property type="protein sequence ID" value="EPQ51301.1"/>
    <property type="molecule type" value="Genomic_DNA"/>
</dbReference>
<dbReference type="Proteomes" id="UP000030669">
    <property type="component" value="Unassembled WGS sequence"/>
</dbReference>
<gene>
    <name evidence="2" type="ORF">GLOTRDRAFT_96477</name>
</gene>
<evidence type="ECO:0000313" key="3">
    <source>
        <dbReference type="Proteomes" id="UP000030669"/>
    </source>
</evidence>
<proteinExistence type="predicted"/>
<dbReference type="AlphaFoldDB" id="S7PU11"/>